<feature type="region of interest" description="Disordered" evidence="1">
    <location>
        <begin position="1"/>
        <end position="25"/>
    </location>
</feature>
<accession>A0A9X2EGW2</accession>
<organism evidence="2 3">
    <name type="scientific">Nocardia pulmonis</name>
    <dbReference type="NCBI Taxonomy" id="2951408"/>
    <lineage>
        <taxon>Bacteria</taxon>
        <taxon>Bacillati</taxon>
        <taxon>Actinomycetota</taxon>
        <taxon>Actinomycetes</taxon>
        <taxon>Mycobacteriales</taxon>
        <taxon>Nocardiaceae</taxon>
        <taxon>Nocardia</taxon>
    </lineage>
</organism>
<dbReference type="AlphaFoldDB" id="A0A9X2EGW2"/>
<gene>
    <name evidence="2" type="ORF">NDR86_31265</name>
</gene>
<feature type="compositionally biased region" description="Basic and acidic residues" evidence="1">
    <location>
        <begin position="9"/>
        <end position="25"/>
    </location>
</feature>
<feature type="region of interest" description="Disordered" evidence="1">
    <location>
        <begin position="43"/>
        <end position="63"/>
    </location>
</feature>
<dbReference type="EMBL" id="JAMRXG010000018">
    <property type="protein sequence ID" value="MCM6777973.1"/>
    <property type="molecule type" value="Genomic_DNA"/>
</dbReference>
<comment type="caution">
    <text evidence="2">The sequence shown here is derived from an EMBL/GenBank/DDBJ whole genome shotgun (WGS) entry which is preliminary data.</text>
</comment>
<reference evidence="2" key="1">
    <citation type="submission" date="2022-06" db="EMBL/GenBank/DDBJ databases">
        <title>Novel species in genus nocardia.</title>
        <authorList>
            <person name="Li F."/>
        </authorList>
    </citation>
    <scope>NUCLEOTIDE SEQUENCE</scope>
    <source>
        <strain evidence="2">CDC141</strain>
    </source>
</reference>
<evidence type="ECO:0000313" key="3">
    <source>
        <dbReference type="Proteomes" id="UP001139157"/>
    </source>
</evidence>
<sequence length="63" mass="7045">MGMPGAGARKGEDDESERKTPDYLIMDREEELFGLRERTVPQAIGADIPAAQTQPENGEERRQ</sequence>
<keyword evidence="3" id="KW-1185">Reference proteome</keyword>
<proteinExistence type="predicted"/>
<evidence type="ECO:0000313" key="2">
    <source>
        <dbReference type="EMBL" id="MCM6777973.1"/>
    </source>
</evidence>
<name>A0A9X2EGW2_9NOCA</name>
<protein>
    <submittedName>
        <fullName evidence="2">Uncharacterized protein</fullName>
    </submittedName>
</protein>
<dbReference type="Proteomes" id="UP001139157">
    <property type="component" value="Unassembled WGS sequence"/>
</dbReference>
<evidence type="ECO:0000256" key="1">
    <source>
        <dbReference type="SAM" id="MobiDB-lite"/>
    </source>
</evidence>